<dbReference type="Gene3D" id="1.20.58.80">
    <property type="entry name" value="Phosphotransferase system, lactose/cellobiose-type IIA subunit"/>
    <property type="match status" value="1"/>
</dbReference>
<keyword evidence="3" id="KW-0413">Isomerase</keyword>
<dbReference type="Pfam" id="PF21603">
    <property type="entry name" value="Bdbt-like_TPR"/>
    <property type="match status" value="1"/>
</dbReference>
<evidence type="ECO:0000313" key="4">
    <source>
        <dbReference type="Proteomes" id="UP000268350"/>
    </source>
</evidence>
<dbReference type="InterPro" id="IPR040478">
    <property type="entry name" value="FKBP_N_2"/>
</dbReference>
<keyword evidence="4" id="KW-1185">Reference proteome</keyword>
<dbReference type="Gene3D" id="2.40.30.320">
    <property type="match status" value="1"/>
</dbReference>
<name>A0A3B0KEE4_DROGU</name>
<dbReference type="Pfam" id="PF18023">
    <property type="entry name" value="FKBP_N_2"/>
    <property type="match status" value="1"/>
</dbReference>
<organism evidence="3 4">
    <name type="scientific">Drosophila guanche</name>
    <name type="common">Fruit fly</name>
    <dbReference type="NCBI Taxonomy" id="7266"/>
    <lineage>
        <taxon>Eukaryota</taxon>
        <taxon>Metazoa</taxon>
        <taxon>Ecdysozoa</taxon>
        <taxon>Arthropoda</taxon>
        <taxon>Hexapoda</taxon>
        <taxon>Insecta</taxon>
        <taxon>Pterygota</taxon>
        <taxon>Neoptera</taxon>
        <taxon>Endopterygota</taxon>
        <taxon>Diptera</taxon>
        <taxon>Brachycera</taxon>
        <taxon>Muscomorpha</taxon>
        <taxon>Ephydroidea</taxon>
        <taxon>Drosophilidae</taxon>
        <taxon>Drosophila</taxon>
        <taxon>Sophophora</taxon>
    </lineage>
</organism>
<evidence type="ECO:0000259" key="1">
    <source>
        <dbReference type="Pfam" id="PF18023"/>
    </source>
</evidence>
<evidence type="ECO:0000313" key="3">
    <source>
        <dbReference type="EMBL" id="SPP83411.1"/>
    </source>
</evidence>
<evidence type="ECO:0000259" key="2">
    <source>
        <dbReference type="Pfam" id="PF21603"/>
    </source>
</evidence>
<dbReference type="InterPro" id="IPR048919">
    <property type="entry name" value="Bdbt-like_TPR"/>
</dbReference>
<protein>
    <submittedName>
        <fullName evidence="3">Blast:70 kDa peptidyl-prolyl isomerase</fullName>
    </submittedName>
</protein>
<gene>
    <name evidence="3" type="ORF">DGUA_6G018259</name>
</gene>
<dbReference type="SUPFAM" id="SSF48452">
    <property type="entry name" value="TPR-like"/>
    <property type="match status" value="1"/>
</dbReference>
<dbReference type="InterPro" id="IPR011990">
    <property type="entry name" value="TPR-like_helical_dom_sf"/>
</dbReference>
<dbReference type="OrthoDB" id="433738at2759"/>
<dbReference type="EMBL" id="OUUW01000007">
    <property type="protein sequence ID" value="SPP83411.1"/>
    <property type="molecule type" value="Genomic_DNA"/>
</dbReference>
<dbReference type="AlphaFoldDB" id="A0A3B0KEE4"/>
<proteinExistence type="predicted"/>
<dbReference type="OMA" id="WYVGTEW"/>
<dbReference type="InterPro" id="IPR050754">
    <property type="entry name" value="FKBP4/5/8-like"/>
</dbReference>
<feature type="domain" description="Bride of doubletime-like TPR" evidence="2">
    <location>
        <begin position="127"/>
        <end position="211"/>
    </location>
</feature>
<feature type="domain" description="BDBT FKBP like N-terminal" evidence="1">
    <location>
        <begin position="9"/>
        <end position="117"/>
    </location>
</feature>
<dbReference type="GO" id="GO:0016853">
    <property type="term" value="F:isomerase activity"/>
    <property type="evidence" value="ECO:0007669"/>
    <property type="project" value="UniProtKB-KW"/>
</dbReference>
<dbReference type="PANTHER" id="PTHR46512:SF10">
    <property type="entry name" value="FK506-BINDING PROTEIN-LIKE"/>
    <property type="match status" value="1"/>
</dbReference>
<dbReference type="STRING" id="7266.A0A3B0KEE4"/>
<dbReference type="PANTHER" id="PTHR46512">
    <property type="entry name" value="PEPTIDYLPROLYL ISOMERASE"/>
    <property type="match status" value="1"/>
</dbReference>
<reference evidence="4" key="1">
    <citation type="submission" date="2018-01" db="EMBL/GenBank/DDBJ databases">
        <authorList>
            <person name="Alioto T."/>
            <person name="Alioto T."/>
        </authorList>
    </citation>
    <scope>NUCLEOTIDE SEQUENCE [LARGE SCALE GENOMIC DNA]</scope>
</reference>
<accession>A0A3B0KEE4</accession>
<dbReference type="Proteomes" id="UP000268350">
    <property type="component" value="Unassembled WGS sequence"/>
</dbReference>
<sequence>MDWYIGTEWKDEKRGLCKKVLGLQFEDMAKPMAASTVLFSVNNKCANLKDRPSKYLESDESSTYPQQHTLEMGTAITPVDCYVEMLLQQLMLGETAACSITSKTGERIEFELKLELIVKNPQVHKLNAAEIYELALRLKESGVAMFKSYPKFAFDYFARAAKLLITYKPFDQLTKKSNGINGTTVEALFVQLQTNLAACMLQEERYEHVIYHTEFVERAESPTEKSIYRRALAYYHMKEFAKAQATIERVHDYEEKRDFSKLRDKIAASWKDSKAHYKEVVQRMFS</sequence>